<dbReference type="InterPro" id="IPR010754">
    <property type="entry name" value="OPA3-like"/>
</dbReference>
<accession>A0A9W8AZK0</accession>
<feature type="coiled-coil region" evidence="3">
    <location>
        <begin position="72"/>
        <end position="120"/>
    </location>
</feature>
<organism evidence="4 5">
    <name type="scientific">Dispira parvispora</name>
    <dbReference type="NCBI Taxonomy" id="1520584"/>
    <lineage>
        <taxon>Eukaryota</taxon>
        <taxon>Fungi</taxon>
        <taxon>Fungi incertae sedis</taxon>
        <taxon>Zoopagomycota</taxon>
        <taxon>Kickxellomycotina</taxon>
        <taxon>Dimargaritomycetes</taxon>
        <taxon>Dimargaritales</taxon>
        <taxon>Dimargaritaceae</taxon>
        <taxon>Dispira</taxon>
    </lineage>
</organism>
<dbReference type="PANTHER" id="PTHR12499:SF0">
    <property type="entry name" value="OPTIC ATROPHY 3 PROTEIN"/>
    <property type="match status" value="1"/>
</dbReference>
<evidence type="ECO:0000256" key="1">
    <source>
        <dbReference type="ARBA" id="ARBA00007584"/>
    </source>
</evidence>
<evidence type="ECO:0000313" key="5">
    <source>
        <dbReference type="Proteomes" id="UP001150925"/>
    </source>
</evidence>
<dbReference type="EMBL" id="JANBPY010000174">
    <property type="protein sequence ID" value="KAJ1968493.1"/>
    <property type="molecule type" value="Genomic_DNA"/>
</dbReference>
<keyword evidence="2 3" id="KW-0175">Coiled coil</keyword>
<proteinExistence type="inferred from homology"/>
<evidence type="ECO:0000256" key="3">
    <source>
        <dbReference type="SAM" id="Coils"/>
    </source>
</evidence>
<dbReference type="AlphaFoldDB" id="A0A9W8AZK0"/>
<name>A0A9W8AZK0_9FUNG</name>
<evidence type="ECO:0000256" key="2">
    <source>
        <dbReference type="ARBA" id="ARBA00023054"/>
    </source>
</evidence>
<gene>
    <name evidence="4" type="ORF">IWQ62_001215</name>
</gene>
<comment type="caution">
    <text evidence="4">The sequence shown here is derived from an EMBL/GenBank/DDBJ whole genome shotgun (WGS) entry which is preliminary data.</text>
</comment>
<dbReference type="Proteomes" id="UP001150925">
    <property type="component" value="Unassembled WGS sequence"/>
</dbReference>
<evidence type="ECO:0008006" key="6">
    <source>
        <dbReference type="Google" id="ProtNLM"/>
    </source>
</evidence>
<dbReference type="Gene3D" id="1.20.5.340">
    <property type="match status" value="1"/>
</dbReference>
<sequence length="139" mass="16052">MCIGLAQTGHRVDMNLKMKFFGYRKEHIRPLNDAKAIEAGANFLSEAIIFSVAGSIILFENQRSKYAARERRNLVDDTLSELEEENARLQDRLTEYRSDNQRLTSQVEDLRQDVDAIRAVLHDYLSKEITTMHQEIAHS</sequence>
<evidence type="ECO:0000313" key="4">
    <source>
        <dbReference type="EMBL" id="KAJ1968493.1"/>
    </source>
</evidence>
<dbReference type="OrthoDB" id="2129069at2759"/>
<dbReference type="Pfam" id="PF07047">
    <property type="entry name" value="OPA3"/>
    <property type="match status" value="1"/>
</dbReference>
<dbReference type="GO" id="GO:0005739">
    <property type="term" value="C:mitochondrion"/>
    <property type="evidence" value="ECO:0007669"/>
    <property type="project" value="TreeGrafter"/>
</dbReference>
<comment type="similarity">
    <text evidence="1">Belongs to the OPA3 family.</text>
</comment>
<dbReference type="GO" id="GO:0019216">
    <property type="term" value="P:regulation of lipid metabolic process"/>
    <property type="evidence" value="ECO:0007669"/>
    <property type="project" value="TreeGrafter"/>
</dbReference>
<protein>
    <recommendedName>
        <fullName evidence="6">OPA3-like protein</fullName>
    </recommendedName>
</protein>
<reference evidence="4" key="1">
    <citation type="submission" date="2022-07" db="EMBL/GenBank/DDBJ databases">
        <title>Phylogenomic reconstructions and comparative analyses of Kickxellomycotina fungi.</title>
        <authorList>
            <person name="Reynolds N.K."/>
            <person name="Stajich J.E."/>
            <person name="Barry K."/>
            <person name="Grigoriev I.V."/>
            <person name="Crous P."/>
            <person name="Smith M.E."/>
        </authorList>
    </citation>
    <scope>NUCLEOTIDE SEQUENCE</scope>
    <source>
        <strain evidence="4">RSA 1196</strain>
    </source>
</reference>
<dbReference type="PANTHER" id="PTHR12499">
    <property type="entry name" value="OPTIC ATROPHY 3 PROTEIN OPA3"/>
    <property type="match status" value="1"/>
</dbReference>
<keyword evidence="5" id="KW-1185">Reference proteome</keyword>